<gene>
    <name evidence="2" type="ORF">H4R26_001988</name>
</gene>
<accession>A0A9W8EGD7</accession>
<comment type="caution">
    <text evidence="2">The sequence shown here is derived from an EMBL/GenBank/DDBJ whole genome shotgun (WGS) entry which is preliminary data.</text>
</comment>
<sequence length="287" mass="33674">MSYAFPSVHWYGDSNSRRTLRPFMVGGKWCHENTTNTRLDCLCNDAPKDLFPADWYHAMPNPHWYRVRGQGVDLSMLNTDLRLVQEPPTDPRPIPEKDPVDDDPGCNPDYMPPGYSNRRDYFDLYYLFTRGTNDMHGSYWDRDITTARVSQYPRPQLVVFQMVTWDAAYSSFADFVAETARLVIRLKSVYPKAQFIYRSGPYWCCRNAEDQDKKYSRLRFQAFDQHARLLFQKHLNAWVWDVMTPASSRSPESRRLPENMPCKSAHSRAEHIHVDNQILMNMIVNSL</sequence>
<feature type="region of interest" description="Disordered" evidence="1">
    <location>
        <begin position="84"/>
        <end position="107"/>
    </location>
</feature>
<reference evidence="2" key="1">
    <citation type="submission" date="2022-07" db="EMBL/GenBank/DDBJ databases">
        <title>Phylogenomic reconstructions and comparative analyses of Kickxellomycotina fungi.</title>
        <authorList>
            <person name="Reynolds N.K."/>
            <person name="Stajich J.E."/>
            <person name="Barry K."/>
            <person name="Grigoriev I.V."/>
            <person name="Crous P."/>
            <person name="Smith M.E."/>
        </authorList>
    </citation>
    <scope>NUCLEOTIDE SEQUENCE</scope>
    <source>
        <strain evidence="2">IMI 214461</strain>
    </source>
</reference>
<dbReference type="EMBL" id="JANBQF010000106">
    <property type="protein sequence ID" value="KAJ2005353.1"/>
    <property type="molecule type" value="Genomic_DNA"/>
</dbReference>
<protein>
    <submittedName>
        <fullName evidence="2">Uncharacterized protein</fullName>
    </submittedName>
</protein>
<name>A0A9W8EGD7_9FUNG</name>
<evidence type="ECO:0000256" key="1">
    <source>
        <dbReference type="SAM" id="MobiDB-lite"/>
    </source>
</evidence>
<keyword evidence="3" id="KW-1185">Reference proteome</keyword>
<dbReference type="Proteomes" id="UP001150907">
    <property type="component" value="Unassembled WGS sequence"/>
</dbReference>
<dbReference type="AlphaFoldDB" id="A0A9W8EGD7"/>
<evidence type="ECO:0000313" key="3">
    <source>
        <dbReference type="Proteomes" id="UP001150907"/>
    </source>
</evidence>
<organism evidence="2 3">
    <name type="scientific">Coemansia thaxteri</name>
    <dbReference type="NCBI Taxonomy" id="2663907"/>
    <lineage>
        <taxon>Eukaryota</taxon>
        <taxon>Fungi</taxon>
        <taxon>Fungi incertae sedis</taxon>
        <taxon>Zoopagomycota</taxon>
        <taxon>Kickxellomycotina</taxon>
        <taxon>Kickxellomycetes</taxon>
        <taxon>Kickxellales</taxon>
        <taxon>Kickxellaceae</taxon>
        <taxon>Coemansia</taxon>
    </lineage>
</organism>
<dbReference type="OrthoDB" id="2104804at2759"/>
<evidence type="ECO:0000313" key="2">
    <source>
        <dbReference type="EMBL" id="KAJ2005353.1"/>
    </source>
</evidence>
<proteinExistence type="predicted"/>